<dbReference type="AlphaFoldDB" id="A0A811QBU7"/>
<organism evidence="2 3">
    <name type="scientific">Miscanthus lutarioriparius</name>
    <dbReference type="NCBI Taxonomy" id="422564"/>
    <lineage>
        <taxon>Eukaryota</taxon>
        <taxon>Viridiplantae</taxon>
        <taxon>Streptophyta</taxon>
        <taxon>Embryophyta</taxon>
        <taxon>Tracheophyta</taxon>
        <taxon>Spermatophyta</taxon>
        <taxon>Magnoliopsida</taxon>
        <taxon>Liliopsida</taxon>
        <taxon>Poales</taxon>
        <taxon>Poaceae</taxon>
        <taxon>PACMAD clade</taxon>
        <taxon>Panicoideae</taxon>
        <taxon>Andropogonodae</taxon>
        <taxon>Andropogoneae</taxon>
        <taxon>Saccharinae</taxon>
        <taxon>Miscanthus</taxon>
    </lineage>
</organism>
<gene>
    <name evidence="2" type="ORF">NCGR_LOCUS40262</name>
</gene>
<accession>A0A811QBU7</accession>
<feature type="region of interest" description="Disordered" evidence="1">
    <location>
        <begin position="1"/>
        <end position="21"/>
    </location>
</feature>
<evidence type="ECO:0000313" key="3">
    <source>
        <dbReference type="Proteomes" id="UP000604825"/>
    </source>
</evidence>
<reference evidence="2" key="1">
    <citation type="submission" date="2020-10" db="EMBL/GenBank/DDBJ databases">
        <authorList>
            <person name="Han B."/>
            <person name="Lu T."/>
            <person name="Zhao Q."/>
            <person name="Huang X."/>
            <person name="Zhao Y."/>
        </authorList>
    </citation>
    <scope>NUCLEOTIDE SEQUENCE</scope>
</reference>
<keyword evidence="3" id="KW-1185">Reference proteome</keyword>
<name>A0A811QBU7_9POAL</name>
<dbReference type="PANTHER" id="PTHR35166">
    <property type="entry name" value="OS05G0193700 PROTEIN-RELATED"/>
    <property type="match status" value="1"/>
</dbReference>
<evidence type="ECO:0000313" key="2">
    <source>
        <dbReference type="EMBL" id="CAD6256763.1"/>
    </source>
</evidence>
<dbReference type="Proteomes" id="UP000604825">
    <property type="component" value="Unassembled WGS sequence"/>
</dbReference>
<sequence>MNRGTTSVKAARRSRSIDEGASCGGDLPMRCEYKTRDAKEAGNWSVEVCVPKDAVATGREAVKGHRVKKEAGIWSGDLRVPKNTVATGRKVGKVRPVKNLSKLKAAAASFEAKKPGAAASAAGGVTKMEKHAGDVTLAVAAEADTAGNGKEGGLRLRQEFVDLVSSWKPEVFEDPDEHYARLINNPAFSQDLVERSTKVQQDLVAMSKFFAARMEKFHAWVRTEVEEKGYAEVDNYIPEGEDDDFALAFGPMDGVVSEDEDDVFAQAFGRMDGVVAEDEDDEFALAGPMED</sequence>
<dbReference type="OrthoDB" id="696583at2759"/>
<dbReference type="EMBL" id="CAJGYO010000010">
    <property type="protein sequence ID" value="CAD6256763.1"/>
    <property type="molecule type" value="Genomic_DNA"/>
</dbReference>
<protein>
    <submittedName>
        <fullName evidence="2">Uncharacterized protein</fullName>
    </submittedName>
</protein>
<comment type="caution">
    <text evidence="2">The sequence shown here is derived from an EMBL/GenBank/DDBJ whole genome shotgun (WGS) entry which is preliminary data.</text>
</comment>
<proteinExistence type="predicted"/>
<evidence type="ECO:0000256" key="1">
    <source>
        <dbReference type="SAM" id="MobiDB-lite"/>
    </source>
</evidence>
<dbReference type="PANTHER" id="PTHR35166:SF20">
    <property type="entry name" value="EXPRESSED PROTEIN"/>
    <property type="match status" value="1"/>
</dbReference>